<accession>A0A392RNY9</accession>
<keyword evidence="5" id="KW-1185">Reference proteome</keyword>
<protein>
    <submittedName>
        <fullName evidence="4">Eukaryotic translation initiation factor 3 subunit G-like</fullName>
    </submittedName>
</protein>
<dbReference type="SUPFAM" id="SSF54928">
    <property type="entry name" value="RNA-binding domain, RBD"/>
    <property type="match status" value="1"/>
</dbReference>
<evidence type="ECO:0000259" key="3">
    <source>
        <dbReference type="PROSITE" id="PS50102"/>
    </source>
</evidence>
<dbReference type="GO" id="GO:0003743">
    <property type="term" value="F:translation initiation factor activity"/>
    <property type="evidence" value="ECO:0007669"/>
    <property type="project" value="UniProtKB-KW"/>
</dbReference>
<reference evidence="4 5" key="1">
    <citation type="journal article" date="2018" name="Front. Plant Sci.">
        <title>Red Clover (Trifolium pratense) and Zigzag Clover (T. medium) - A Picture of Genomic Similarities and Differences.</title>
        <authorList>
            <person name="Dluhosova J."/>
            <person name="Istvanek J."/>
            <person name="Nedelnik J."/>
            <person name="Repkova J."/>
        </authorList>
    </citation>
    <scope>NUCLEOTIDE SEQUENCE [LARGE SCALE GENOMIC DNA]</scope>
    <source>
        <strain evidence="5">cv. 10/8</strain>
        <tissue evidence="4">Leaf</tissue>
    </source>
</reference>
<keyword evidence="1 2" id="KW-0694">RNA-binding</keyword>
<feature type="non-terminal residue" evidence="4">
    <location>
        <position position="1"/>
    </location>
</feature>
<dbReference type="PROSITE" id="PS50102">
    <property type="entry name" value="RRM"/>
    <property type="match status" value="1"/>
</dbReference>
<proteinExistence type="predicted"/>
<comment type="caution">
    <text evidence="4">The sequence shown here is derived from an EMBL/GenBank/DDBJ whole genome shotgun (WGS) entry which is preliminary data.</text>
</comment>
<dbReference type="InterPro" id="IPR000504">
    <property type="entry name" value="RRM_dom"/>
</dbReference>
<keyword evidence="4" id="KW-0648">Protein biosynthesis</keyword>
<evidence type="ECO:0000256" key="2">
    <source>
        <dbReference type="PROSITE-ProRule" id="PRU00176"/>
    </source>
</evidence>
<dbReference type="InterPro" id="IPR035979">
    <property type="entry name" value="RBD_domain_sf"/>
</dbReference>
<dbReference type="SMART" id="SM00360">
    <property type="entry name" value="RRM"/>
    <property type="match status" value="1"/>
</dbReference>
<dbReference type="AlphaFoldDB" id="A0A392RNY9"/>
<dbReference type="EMBL" id="LXQA010254945">
    <property type="protein sequence ID" value="MCI38368.1"/>
    <property type="molecule type" value="Genomic_DNA"/>
</dbReference>
<name>A0A392RNY9_9FABA</name>
<feature type="non-terminal residue" evidence="4">
    <location>
        <position position="125"/>
    </location>
</feature>
<dbReference type="Proteomes" id="UP000265520">
    <property type="component" value="Unassembled WGS sequence"/>
</dbReference>
<dbReference type="GO" id="GO:0003723">
    <property type="term" value="F:RNA binding"/>
    <property type="evidence" value="ECO:0007669"/>
    <property type="project" value="UniProtKB-UniRule"/>
</dbReference>
<keyword evidence="4" id="KW-0396">Initiation factor</keyword>
<feature type="domain" description="RRM" evidence="3">
    <location>
        <begin position="36"/>
        <end position="114"/>
    </location>
</feature>
<sequence length="125" mass="13832">EYHRDVDESLSLIPGMLVPPCLFDFAKEMIYKSDDKTVLATHLSRETTEDSHLLELFKSIGVVSSAKLAIDQETGLSGLFGFVTFVTKEDAKKAIDERNGYVYGIGCDKSTMEVVKLIGSPQEQP</sequence>
<evidence type="ECO:0000313" key="5">
    <source>
        <dbReference type="Proteomes" id="UP000265520"/>
    </source>
</evidence>
<evidence type="ECO:0000313" key="4">
    <source>
        <dbReference type="EMBL" id="MCI38368.1"/>
    </source>
</evidence>
<dbReference type="InterPro" id="IPR012677">
    <property type="entry name" value="Nucleotide-bd_a/b_plait_sf"/>
</dbReference>
<organism evidence="4 5">
    <name type="scientific">Trifolium medium</name>
    <dbReference type="NCBI Taxonomy" id="97028"/>
    <lineage>
        <taxon>Eukaryota</taxon>
        <taxon>Viridiplantae</taxon>
        <taxon>Streptophyta</taxon>
        <taxon>Embryophyta</taxon>
        <taxon>Tracheophyta</taxon>
        <taxon>Spermatophyta</taxon>
        <taxon>Magnoliopsida</taxon>
        <taxon>eudicotyledons</taxon>
        <taxon>Gunneridae</taxon>
        <taxon>Pentapetalae</taxon>
        <taxon>rosids</taxon>
        <taxon>fabids</taxon>
        <taxon>Fabales</taxon>
        <taxon>Fabaceae</taxon>
        <taxon>Papilionoideae</taxon>
        <taxon>50 kb inversion clade</taxon>
        <taxon>NPAAA clade</taxon>
        <taxon>Hologalegina</taxon>
        <taxon>IRL clade</taxon>
        <taxon>Trifolieae</taxon>
        <taxon>Trifolium</taxon>
    </lineage>
</organism>
<dbReference type="PANTHER" id="PTHR10352">
    <property type="entry name" value="EUKARYOTIC TRANSLATION INITIATION FACTOR 3 SUBUNIT G"/>
    <property type="match status" value="1"/>
</dbReference>
<evidence type="ECO:0000256" key="1">
    <source>
        <dbReference type="ARBA" id="ARBA00022884"/>
    </source>
</evidence>
<dbReference type="Pfam" id="PF00076">
    <property type="entry name" value="RRM_1"/>
    <property type="match status" value="1"/>
</dbReference>
<dbReference type="Gene3D" id="3.30.70.330">
    <property type="match status" value="1"/>
</dbReference>